<dbReference type="AlphaFoldDB" id="A0A016W744"/>
<protein>
    <submittedName>
        <fullName evidence="2">Uncharacterized protein</fullName>
    </submittedName>
</protein>
<evidence type="ECO:0000256" key="1">
    <source>
        <dbReference type="SAM" id="Phobius"/>
    </source>
</evidence>
<evidence type="ECO:0000313" key="3">
    <source>
        <dbReference type="Proteomes" id="UP000024635"/>
    </source>
</evidence>
<dbReference type="EMBL" id="JARK01000650">
    <property type="protein sequence ID" value="EYC35460.1"/>
    <property type="molecule type" value="Genomic_DNA"/>
</dbReference>
<evidence type="ECO:0000313" key="2">
    <source>
        <dbReference type="EMBL" id="EYC35460.1"/>
    </source>
</evidence>
<dbReference type="Proteomes" id="UP000024635">
    <property type="component" value="Unassembled WGS sequence"/>
</dbReference>
<reference evidence="3" key="1">
    <citation type="journal article" date="2015" name="Nat. Genet.">
        <title>The genome and transcriptome of the zoonotic hookworm Ancylostoma ceylanicum identify infection-specific gene families.</title>
        <authorList>
            <person name="Schwarz E.M."/>
            <person name="Hu Y."/>
            <person name="Antoshechkin I."/>
            <person name="Miller M.M."/>
            <person name="Sternberg P.W."/>
            <person name="Aroian R.V."/>
        </authorList>
    </citation>
    <scope>NUCLEOTIDE SEQUENCE</scope>
    <source>
        <strain evidence="3">HY135</strain>
    </source>
</reference>
<sequence>MILWYLTLSTFFLSSSFIAYAWITLKRKDHQVLFSILSFIAGLLLLWFGRKVANSFYNWRISRKRQEGTIIDYGTVSWSEQNLGNG</sequence>
<keyword evidence="1" id="KW-1133">Transmembrane helix</keyword>
<keyword evidence="1" id="KW-0812">Transmembrane</keyword>
<gene>
    <name evidence="2" type="primary">Acey_s1050.g3495</name>
    <name evidence="2" type="synonym">Acey-lnp-1</name>
    <name evidence="2" type="ORF">Y032_1050g3495</name>
</gene>
<keyword evidence="3" id="KW-1185">Reference proteome</keyword>
<organism evidence="2 3">
    <name type="scientific">Ancylostoma ceylanicum</name>
    <dbReference type="NCBI Taxonomy" id="53326"/>
    <lineage>
        <taxon>Eukaryota</taxon>
        <taxon>Metazoa</taxon>
        <taxon>Ecdysozoa</taxon>
        <taxon>Nematoda</taxon>
        <taxon>Chromadorea</taxon>
        <taxon>Rhabditida</taxon>
        <taxon>Rhabditina</taxon>
        <taxon>Rhabditomorpha</taxon>
        <taxon>Strongyloidea</taxon>
        <taxon>Ancylostomatidae</taxon>
        <taxon>Ancylostomatinae</taxon>
        <taxon>Ancylostoma</taxon>
    </lineage>
</organism>
<dbReference type="OrthoDB" id="3169036at2759"/>
<name>A0A016W744_9BILA</name>
<accession>A0A016W744</accession>
<comment type="caution">
    <text evidence="2">The sequence shown here is derived from an EMBL/GenBank/DDBJ whole genome shotgun (WGS) entry which is preliminary data.</text>
</comment>
<feature type="transmembrane region" description="Helical" evidence="1">
    <location>
        <begin position="31"/>
        <end position="49"/>
    </location>
</feature>
<proteinExistence type="predicted"/>
<keyword evidence="1" id="KW-0472">Membrane</keyword>